<feature type="domain" description="NB-ARC" evidence="5">
    <location>
        <begin position="137"/>
        <end position="294"/>
    </location>
</feature>
<evidence type="ECO:0000313" key="9">
    <source>
        <dbReference type="RefSeq" id="XP_020082483.1"/>
    </source>
</evidence>
<keyword evidence="1" id="KW-0433">Leucine-rich repeat</keyword>
<feature type="compositionally biased region" description="Polar residues" evidence="4">
    <location>
        <begin position="58"/>
        <end position="70"/>
    </location>
</feature>
<dbReference type="SUPFAM" id="SSF52058">
    <property type="entry name" value="L domain-like"/>
    <property type="match status" value="1"/>
</dbReference>
<feature type="non-terminal residue" evidence="9">
    <location>
        <position position="1"/>
    </location>
</feature>
<dbReference type="InterPro" id="IPR003591">
    <property type="entry name" value="Leu-rich_rpt_typical-subtyp"/>
</dbReference>
<evidence type="ECO:0000313" key="8">
    <source>
        <dbReference type="Proteomes" id="UP000515123"/>
    </source>
</evidence>
<dbReference type="Pfam" id="PF00931">
    <property type="entry name" value="NB-ARC"/>
    <property type="match status" value="1"/>
</dbReference>
<dbReference type="FunFam" id="3.40.50.300:FF:001091">
    <property type="entry name" value="Probable disease resistance protein At1g61300"/>
    <property type="match status" value="1"/>
</dbReference>
<dbReference type="InterPro" id="IPR058922">
    <property type="entry name" value="WHD_DRP"/>
</dbReference>
<sequence>EKWNARRRIVVADVKRDQHDHSLKPRAWSAQAEAKAGGPMITAHSVAPRELKDRRPTKPTTASTQSSTPRETLDRVVKEWGNFKLGELDDKPGGYPPILNNRLTGSFVDESKLVGREEDRLKIIKILTSYDKECGDKKDAFILPVVGIGGVGKTTLVQLVYSDKRVRRYFHLRMWICVSNAFDARRITKEVVESASFGRHCDTSNWDMLQRSLKEKLMLKKFLLVLDDVWSDDQVQWENLLAPLAEKMQGSKIVVTTRNSSVARIKGMMSPYILDGLSEEDSLSLFTHHAFMGKETKGIRVIEEMRKKIVEKLNGSPLAAKTLGQLCNSKLGKNDWKDFLKTEIWQMQQNDSDIMPILKLTYNHLPAHLKQCFAFCSVFPKEYDFDKDDLVRMWMGQGFIQSGDKKRVEDIGNEYFDHLISMGIFLRKQDKYVMPALMNDLARFVSMDECSRIESSGELSGLSQSPRHLSLIFRCLDKSAQNYLENLTSMRTLIFLDTYETVLDDTLGNLFKSLTSLRVLDLRNKKIKMLPQCISNLKHLRYLNLSNNPLEDLPPSLCELQNLQTLVLLQCESLKNLPEGICKLTNLRHLKIDRSLPSFTRKGRQTKVAGIGSLTLLQELEKFDCTDHRIGELKEMNELRGCLSIRGLENVESETEASKAMLANKRRLEILKLKWSRMDIVSASSELDLRVLEKLQPHPNIRKLTIARYRGINTPCWINKAMPSNLKVIKLHDCPYLKQLPSLGHLFFLEKLEICRMYGVTKVGHEFYGNTKEVKFPSLRKLSFCHMPKWKEWSARKEDQSFPCLIELFMKDCPNLETRPSFPPEVRIIEVCGTRSARS</sequence>
<dbReference type="GO" id="GO:0006952">
    <property type="term" value="P:defense response"/>
    <property type="evidence" value="ECO:0007669"/>
    <property type="project" value="UniProtKB-KW"/>
</dbReference>
<feature type="compositionally biased region" description="Basic and acidic residues" evidence="4">
    <location>
        <begin position="47"/>
        <end position="56"/>
    </location>
</feature>
<dbReference type="Proteomes" id="UP000515123">
    <property type="component" value="Unplaced"/>
</dbReference>
<protein>
    <submittedName>
        <fullName evidence="9">Disease resistance RPP13-like protein 1</fullName>
    </submittedName>
</protein>
<dbReference type="OrthoDB" id="2973320at2759"/>
<dbReference type="SUPFAM" id="SSF52540">
    <property type="entry name" value="P-loop containing nucleoside triphosphate hydrolases"/>
    <property type="match status" value="1"/>
</dbReference>
<dbReference type="Gene3D" id="1.10.10.10">
    <property type="entry name" value="Winged helix-like DNA-binding domain superfamily/Winged helix DNA-binding domain"/>
    <property type="match status" value="1"/>
</dbReference>
<evidence type="ECO:0000256" key="1">
    <source>
        <dbReference type="ARBA" id="ARBA00022614"/>
    </source>
</evidence>
<dbReference type="PANTHER" id="PTHR36766:SF40">
    <property type="entry name" value="DISEASE RESISTANCE PROTEIN RGA3"/>
    <property type="match status" value="1"/>
</dbReference>
<feature type="domain" description="Disease resistance protein winged helix" evidence="6">
    <location>
        <begin position="378"/>
        <end position="442"/>
    </location>
</feature>
<name>A0A6P5EM83_ANACO</name>
<dbReference type="AlphaFoldDB" id="A0A6P5EM83"/>
<dbReference type="Gene3D" id="1.10.8.430">
    <property type="entry name" value="Helical domain of apoptotic protease-activating factors"/>
    <property type="match status" value="1"/>
</dbReference>
<dbReference type="InterPro" id="IPR002182">
    <property type="entry name" value="NB-ARC"/>
</dbReference>
<dbReference type="InterPro" id="IPR027417">
    <property type="entry name" value="P-loop_NTPase"/>
</dbReference>
<dbReference type="PANTHER" id="PTHR36766">
    <property type="entry name" value="PLANT BROAD-SPECTRUM MILDEW RESISTANCE PROTEIN RPW8"/>
    <property type="match status" value="1"/>
</dbReference>
<evidence type="ECO:0000259" key="5">
    <source>
        <dbReference type="Pfam" id="PF00931"/>
    </source>
</evidence>
<dbReference type="SMART" id="SM00369">
    <property type="entry name" value="LRR_TYP"/>
    <property type="match status" value="2"/>
</dbReference>
<dbReference type="Pfam" id="PF23559">
    <property type="entry name" value="WHD_DRP"/>
    <property type="match status" value="1"/>
</dbReference>
<dbReference type="Pfam" id="PF25019">
    <property type="entry name" value="LRR_R13L1-DRL21"/>
    <property type="match status" value="1"/>
</dbReference>
<keyword evidence="8" id="KW-1185">Reference proteome</keyword>
<dbReference type="InterPro" id="IPR001611">
    <property type="entry name" value="Leu-rich_rpt"/>
</dbReference>
<dbReference type="GeneID" id="109706089"/>
<feature type="domain" description="R13L1/DRL21-like LRR repeat region" evidence="7">
    <location>
        <begin position="630"/>
        <end position="757"/>
    </location>
</feature>
<dbReference type="RefSeq" id="XP_020082483.1">
    <property type="nucleotide sequence ID" value="XM_020226894.1"/>
</dbReference>
<keyword evidence="3" id="KW-0611">Plant defense</keyword>
<dbReference type="InterPro" id="IPR032675">
    <property type="entry name" value="LRR_dom_sf"/>
</dbReference>
<gene>
    <name evidence="9" type="primary">LOC109706089</name>
</gene>
<dbReference type="PROSITE" id="PS51450">
    <property type="entry name" value="LRR"/>
    <property type="match status" value="1"/>
</dbReference>
<dbReference type="PRINTS" id="PR00364">
    <property type="entry name" value="DISEASERSIST"/>
</dbReference>
<dbReference type="Gene3D" id="3.40.50.300">
    <property type="entry name" value="P-loop containing nucleotide triphosphate hydrolases"/>
    <property type="match status" value="1"/>
</dbReference>
<feature type="region of interest" description="Disordered" evidence="4">
    <location>
        <begin position="15"/>
        <end position="71"/>
    </location>
</feature>
<reference evidence="8" key="1">
    <citation type="journal article" date="2015" name="Nat. Genet.">
        <title>The pineapple genome and the evolution of CAM photosynthesis.</title>
        <authorList>
            <person name="Ming R."/>
            <person name="VanBuren R."/>
            <person name="Wai C.M."/>
            <person name="Tang H."/>
            <person name="Schatz M.C."/>
            <person name="Bowers J.E."/>
            <person name="Lyons E."/>
            <person name="Wang M.L."/>
            <person name="Chen J."/>
            <person name="Biggers E."/>
            <person name="Zhang J."/>
            <person name="Huang L."/>
            <person name="Zhang L."/>
            <person name="Miao W."/>
            <person name="Zhang J."/>
            <person name="Ye Z."/>
            <person name="Miao C."/>
            <person name="Lin Z."/>
            <person name="Wang H."/>
            <person name="Zhou H."/>
            <person name="Yim W.C."/>
            <person name="Priest H.D."/>
            <person name="Zheng C."/>
            <person name="Woodhouse M."/>
            <person name="Edger P.P."/>
            <person name="Guyot R."/>
            <person name="Guo H.B."/>
            <person name="Guo H."/>
            <person name="Zheng G."/>
            <person name="Singh R."/>
            <person name="Sharma A."/>
            <person name="Min X."/>
            <person name="Zheng Y."/>
            <person name="Lee H."/>
            <person name="Gurtowski J."/>
            <person name="Sedlazeck F.J."/>
            <person name="Harkess A."/>
            <person name="McKain M.R."/>
            <person name="Liao Z."/>
            <person name="Fang J."/>
            <person name="Liu J."/>
            <person name="Zhang X."/>
            <person name="Zhang Q."/>
            <person name="Hu W."/>
            <person name="Qin Y."/>
            <person name="Wang K."/>
            <person name="Chen L.Y."/>
            <person name="Shirley N."/>
            <person name="Lin Y.R."/>
            <person name="Liu L.Y."/>
            <person name="Hernandez A.G."/>
            <person name="Wright C.L."/>
            <person name="Bulone V."/>
            <person name="Tuskan G.A."/>
            <person name="Heath K."/>
            <person name="Zee F."/>
            <person name="Moore P.H."/>
            <person name="Sunkar R."/>
            <person name="Leebens-Mack J.H."/>
            <person name="Mockler T."/>
            <person name="Bennetzen J.L."/>
            <person name="Freeling M."/>
            <person name="Sankoff D."/>
            <person name="Paterson A.H."/>
            <person name="Zhu X."/>
            <person name="Yang X."/>
            <person name="Smith J.A."/>
            <person name="Cushman J.C."/>
            <person name="Paull R.E."/>
            <person name="Yu Q."/>
        </authorList>
    </citation>
    <scope>NUCLEOTIDE SEQUENCE [LARGE SCALE GENOMIC DNA]</scope>
    <source>
        <strain evidence="8">cv. F153</strain>
    </source>
</reference>
<organism evidence="8 9">
    <name type="scientific">Ananas comosus</name>
    <name type="common">Pineapple</name>
    <name type="synonym">Ananas ananas</name>
    <dbReference type="NCBI Taxonomy" id="4615"/>
    <lineage>
        <taxon>Eukaryota</taxon>
        <taxon>Viridiplantae</taxon>
        <taxon>Streptophyta</taxon>
        <taxon>Embryophyta</taxon>
        <taxon>Tracheophyta</taxon>
        <taxon>Spermatophyta</taxon>
        <taxon>Magnoliopsida</taxon>
        <taxon>Liliopsida</taxon>
        <taxon>Poales</taxon>
        <taxon>Bromeliaceae</taxon>
        <taxon>Bromelioideae</taxon>
        <taxon>Ananas</taxon>
    </lineage>
</organism>
<evidence type="ECO:0000259" key="6">
    <source>
        <dbReference type="Pfam" id="PF23559"/>
    </source>
</evidence>
<evidence type="ECO:0000259" key="7">
    <source>
        <dbReference type="Pfam" id="PF25019"/>
    </source>
</evidence>
<dbReference type="InterPro" id="IPR056789">
    <property type="entry name" value="LRR_R13L1-DRL21"/>
</dbReference>
<accession>A0A6P5EM83</accession>
<proteinExistence type="predicted"/>
<dbReference type="InterPro" id="IPR036388">
    <property type="entry name" value="WH-like_DNA-bd_sf"/>
</dbReference>
<evidence type="ECO:0000256" key="2">
    <source>
        <dbReference type="ARBA" id="ARBA00022737"/>
    </source>
</evidence>
<dbReference type="GO" id="GO:0043531">
    <property type="term" value="F:ADP binding"/>
    <property type="evidence" value="ECO:0007669"/>
    <property type="project" value="InterPro"/>
</dbReference>
<reference evidence="9" key="2">
    <citation type="submission" date="2025-08" db="UniProtKB">
        <authorList>
            <consortium name="RefSeq"/>
        </authorList>
    </citation>
    <scope>IDENTIFICATION</scope>
    <source>
        <tissue evidence="9">Leaf</tissue>
    </source>
</reference>
<dbReference type="InterPro" id="IPR042197">
    <property type="entry name" value="Apaf_helical"/>
</dbReference>
<keyword evidence="2" id="KW-0677">Repeat</keyword>
<dbReference type="Gene3D" id="3.80.10.10">
    <property type="entry name" value="Ribonuclease Inhibitor"/>
    <property type="match status" value="1"/>
</dbReference>
<dbReference type="Pfam" id="PF13855">
    <property type="entry name" value="LRR_8"/>
    <property type="match status" value="1"/>
</dbReference>
<evidence type="ECO:0000256" key="4">
    <source>
        <dbReference type="SAM" id="MobiDB-lite"/>
    </source>
</evidence>
<evidence type="ECO:0000256" key="3">
    <source>
        <dbReference type="ARBA" id="ARBA00022821"/>
    </source>
</evidence>